<evidence type="ECO:0000313" key="3">
    <source>
        <dbReference type="EMBL" id="TWT29947.1"/>
    </source>
</evidence>
<sequence length="397" mass="42848">MSQPAVCYQAKWLIPVDQPPIENGLLTVADGRIVAVGENLAGVAPIDLGEVALAPGLVNAHTHLEFSDVEQPLGEAGMAFPLWIQQVVGRRRVAGELLESQKVAAISTGIRESQEQGIAALGEITTVPYSLEMYAAEPGVVSLLELIGLSPERGAELLDNAKRHLQQGKSRGVPVGLSPHAPYSVNFDVVAAAAQLSAESKTPLAMHLAESPDELELLDSQGGLFREMLEKFGIWRDGLLEPGKGPLDYLQMLDVAHHTLLIHGNYFDEAAIDYVAARPQRMTVVYCPRTHAYFGHPKHPLPELYRRGVALAIGTDSRASTPDLSLWRDVQLAAKSFPEIPPEAWLKMVTQTPAAALGIDHNYGSLTVGKLAKLITFRLDGFANPLEAILVAEPTPV</sequence>
<dbReference type="RefSeq" id="WP_186767813.1">
    <property type="nucleotide sequence ID" value="NZ_SJPF01000006.1"/>
</dbReference>
<dbReference type="Gene3D" id="2.30.40.10">
    <property type="entry name" value="Urease, subunit C, domain 1"/>
    <property type="match status" value="1"/>
</dbReference>
<dbReference type="InterPro" id="IPR050287">
    <property type="entry name" value="MTA/SAH_deaminase"/>
</dbReference>
<reference evidence="3 4" key="1">
    <citation type="submission" date="2019-02" db="EMBL/GenBank/DDBJ databases">
        <title>Deep-cultivation of Planctomycetes and their phenomic and genomic characterization uncovers novel biology.</title>
        <authorList>
            <person name="Wiegand S."/>
            <person name="Jogler M."/>
            <person name="Boedeker C."/>
            <person name="Pinto D."/>
            <person name="Vollmers J."/>
            <person name="Rivas-Marin E."/>
            <person name="Kohn T."/>
            <person name="Peeters S.H."/>
            <person name="Heuer A."/>
            <person name="Rast P."/>
            <person name="Oberbeckmann S."/>
            <person name="Bunk B."/>
            <person name="Jeske O."/>
            <person name="Meyerdierks A."/>
            <person name="Storesund J.E."/>
            <person name="Kallscheuer N."/>
            <person name="Luecker S."/>
            <person name="Lage O.M."/>
            <person name="Pohl T."/>
            <person name="Merkel B.J."/>
            <person name="Hornburger P."/>
            <person name="Mueller R.-W."/>
            <person name="Bruemmer F."/>
            <person name="Labrenz M."/>
            <person name="Spormann A.M."/>
            <person name="Op Den Camp H."/>
            <person name="Overmann J."/>
            <person name="Amann R."/>
            <person name="Jetten M.S.M."/>
            <person name="Mascher T."/>
            <person name="Medema M.H."/>
            <person name="Devos D.P."/>
            <person name="Kaster A.-K."/>
            <person name="Ovreas L."/>
            <person name="Rohde M."/>
            <person name="Galperin M.Y."/>
            <person name="Jogler C."/>
        </authorList>
    </citation>
    <scope>NUCLEOTIDE SEQUENCE [LARGE SCALE GENOMIC DNA]</scope>
    <source>
        <strain evidence="3 4">Enr8</strain>
    </source>
</reference>
<keyword evidence="1 3" id="KW-0378">Hydrolase</keyword>
<gene>
    <name evidence="3" type="ORF">Enr8_46040</name>
</gene>
<protein>
    <submittedName>
        <fullName evidence="3">Adenosine deaminase</fullName>
        <ecNumber evidence="3">3.5.4.4</ecNumber>
    </submittedName>
</protein>
<dbReference type="PANTHER" id="PTHR43794:SF11">
    <property type="entry name" value="AMIDOHYDROLASE-RELATED DOMAIN-CONTAINING PROTEIN"/>
    <property type="match status" value="1"/>
</dbReference>
<proteinExistence type="predicted"/>
<name>A0A5C5UWL2_9BACT</name>
<dbReference type="EMBL" id="SJPF01000006">
    <property type="protein sequence ID" value="TWT29947.1"/>
    <property type="molecule type" value="Genomic_DNA"/>
</dbReference>
<dbReference type="SUPFAM" id="SSF51338">
    <property type="entry name" value="Composite domain of metallo-dependent hydrolases"/>
    <property type="match status" value="1"/>
</dbReference>
<dbReference type="GO" id="GO:0016810">
    <property type="term" value="F:hydrolase activity, acting on carbon-nitrogen (but not peptide) bonds"/>
    <property type="evidence" value="ECO:0007669"/>
    <property type="project" value="InterPro"/>
</dbReference>
<dbReference type="SUPFAM" id="SSF51556">
    <property type="entry name" value="Metallo-dependent hydrolases"/>
    <property type="match status" value="1"/>
</dbReference>
<organism evidence="3 4">
    <name type="scientific">Blastopirellula retiformator</name>
    <dbReference type="NCBI Taxonomy" id="2527970"/>
    <lineage>
        <taxon>Bacteria</taxon>
        <taxon>Pseudomonadati</taxon>
        <taxon>Planctomycetota</taxon>
        <taxon>Planctomycetia</taxon>
        <taxon>Pirellulales</taxon>
        <taxon>Pirellulaceae</taxon>
        <taxon>Blastopirellula</taxon>
    </lineage>
</organism>
<dbReference type="InterPro" id="IPR032466">
    <property type="entry name" value="Metal_Hydrolase"/>
</dbReference>
<accession>A0A5C5UWL2</accession>
<evidence type="ECO:0000259" key="2">
    <source>
        <dbReference type="Pfam" id="PF01979"/>
    </source>
</evidence>
<dbReference type="Gene3D" id="3.20.20.140">
    <property type="entry name" value="Metal-dependent hydrolases"/>
    <property type="match status" value="1"/>
</dbReference>
<dbReference type="EC" id="3.5.4.4" evidence="3"/>
<comment type="caution">
    <text evidence="3">The sequence shown here is derived from an EMBL/GenBank/DDBJ whole genome shotgun (WGS) entry which is preliminary data.</text>
</comment>
<dbReference type="InterPro" id="IPR011059">
    <property type="entry name" value="Metal-dep_hydrolase_composite"/>
</dbReference>
<evidence type="ECO:0000313" key="4">
    <source>
        <dbReference type="Proteomes" id="UP000318878"/>
    </source>
</evidence>
<dbReference type="PANTHER" id="PTHR43794">
    <property type="entry name" value="AMINOHYDROLASE SSNA-RELATED"/>
    <property type="match status" value="1"/>
</dbReference>
<keyword evidence="4" id="KW-1185">Reference proteome</keyword>
<dbReference type="AlphaFoldDB" id="A0A5C5UWL2"/>
<evidence type="ECO:0000256" key="1">
    <source>
        <dbReference type="ARBA" id="ARBA00022801"/>
    </source>
</evidence>
<dbReference type="Proteomes" id="UP000318878">
    <property type="component" value="Unassembled WGS sequence"/>
</dbReference>
<dbReference type="Pfam" id="PF01979">
    <property type="entry name" value="Amidohydro_1"/>
    <property type="match status" value="1"/>
</dbReference>
<feature type="domain" description="Amidohydrolase-related" evidence="2">
    <location>
        <begin position="53"/>
        <end position="384"/>
    </location>
</feature>
<dbReference type="InterPro" id="IPR006680">
    <property type="entry name" value="Amidohydro-rel"/>
</dbReference>